<name>A0AAW1P637_9CHLO</name>
<dbReference type="AlphaFoldDB" id="A0AAW1P637"/>
<keyword evidence="3" id="KW-1185">Reference proteome</keyword>
<sequence>MRWQLTAANTAAFQCHLVYTDSSSRGACTKFLLHVYKSEEVAQAAADALLWKEETEAAANQAMRSEVANKEQGSKANQPAAGSTSPQNGTLLSDLTPYFISFLHDTQQSNSPLAYEGAQALSCQSQLALLAAFEPGWGA</sequence>
<proteinExistence type="predicted"/>
<organism evidence="2 3">
    <name type="scientific">[Myrmecia] bisecta</name>
    <dbReference type="NCBI Taxonomy" id="41462"/>
    <lineage>
        <taxon>Eukaryota</taxon>
        <taxon>Viridiplantae</taxon>
        <taxon>Chlorophyta</taxon>
        <taxon>core chlorophytes</taxon>
        <taxon>Trebouxiophyceae</taxon>
        <taxon>Trebouxiales</taxon>
        <taxon>Trebouxiaceae</taxon>
        <taxon>Myrmecia</taxon>
    </lineage>
</organism>
<accession>A0AAW1P637</accession>
<reference evidence="2 3" key="1">
    <citation type="journal article" date="2024" name="Nat. Commun.">
        <title>Phylogenomics reveals the evolutionary origins of lichenization in chlorophyte algae.</title>
        <authorList>
            <person name="Puginier C."/>
            <person name="Libourel C."/>
            <person name="Otte J."/>
            <person name="Skaloud P."/>
            <person name="Haon M."/>
            <person name="Grisel S."/>
            <person name="Petersen M."/>
            <person name="Berrin J.G."/>
            <person name="Delaux P.M."/>
            <person name="Dal Grande F."/>
            <person name="Keller J."/>
        </authorList>
    </citation>
    <scope>NUCLEOTIDE SEQUENCE [LARGE SCALE GENOMIC DNA]</scope>
    <source>
        <strain evidence="2 3">SAG 2043</strain>
    </source>
</reference>
<evidence type="ECO:0000313" key="2">
    <source>
        <dbReference type="EMBL" id="KAK9804821.1"/>
    </source>
</evidence>
<dbReference type="EMBL" id="JALJOR010000017">
    <property type="protein sequence ID" value="KAK9804821.1"/>
    <property type="molecule type" value="Genomic_DNA"/>
</dbReference>
<feature type="compositionally biased region" description="Polar residues" evidence="1">
    <location>
        <begin position="74"/>
        <end position="89"/>
    </location>
</feature>
<gene>
    <name evidence="2" type="ORF">WJX72_007300</name>
</gene>
<comment type="caution">
    <text evidence="2">The sequence shown here is derived from an EMBL/GenBank/DDBJ whole genome shotgun (WGS) entry which is preliminary data.</text>
</comment>
<protein>
    <submittedName>
        <fullName evidence="2">Uncharacterized protein</fullName>
    </submittedName>
</protein>
<dbReference type="Proteomes" id="UP001489004">
    <property type="component" value="Unassembled WGS sequence"/>
</dbReference>
<evidence type="ECO:0000313" key="3">
    <source>
        <dbReference type="Proteomes" id="UP001489004"/>
    </source>
</evidence>
<evidence type="ECO:0000256" key="1">
    <source>
        <dbReference type="SAM" id="MobiDB-lite"/>
    </source>
</evidence>
<feature type="region of interest" description="Disordered" evidence="1">
    <location>
        <begin position="60"/>
        <end position="89"/>
    </location>
</feature>